<dbReference type="PANTHER" id="PTHR45841">
    <property type="entry name" value="MRNA TURNOVER PROTEIN 4 MRTO4"/>
    <property type="match status" value="1"/>
</dbReference>
<gene>
    <name evidence="2" type="primary">MRTO4</name>
    <name evidence="2" type="ORF">HK097_005054</name>
</gene>
<evidence type="ECO:0000313" key="3">
    <source>
        <dbReference type="Proteomes" id="UP001212841"/>
    </source>
</evidence>
<dbReference type="InterPro" id="IPR043164">
    <property type="entry name" value="Ribosomal_uL10-like_insert_sf"/>
</dbReference>
<name>A0AAD5S2E3_9FUNG</name>
<dbReference type="GO" id="GO:0030687">
    <property type="term" value="C:preribosome, large subunit precursor"/>
    <property type="evidence" value="ECO:0007669"/>
    <property type="project" value="TreeGrafter"/>
</dbReference>
<proteinExistence type="predicted"/>
<dbReference type="GO" id="GO:0006364">
    <property type="term" value="P:rRNA processing"/>
    <property type="evidence" value="ECO:0007669"/>
    <property type="project" value="TreeGrafter"/>
</dbReference>
<comment type="caution">
    <text evidence="2">The sequence shown here is derived from an EMBL/GenBank/DDBJ whole genome shotgun (WGS) entry which is preliminary data.</text>
</comment>
<accession>A0AAD5S2E3</accession>
<dbReference type="PANTHER" id="PTHR45841:SF1">
    <property type="entry name" value="MRNA TURNOVER PROTEIN 4 HOMOLOG"/>
    <property type="match status" value="1"/>
</dbReference>
<reference evidence="2" key="1">
    <citation type="submission" date="2020-05" db="EMBL/GenBank/DDBJ databases">
        <title>Phylogenomic resolution of chytrid fungi.</title>
        <authorList>
            <person name="Stajich J.E."/>
            <person name="Amses K."/>
            <person name="Simmons R."/>
            <person name="Seto K."/>
            <person name="Myers J."/>
            <person name="Bonds A."/>
            <person name="Quandt C.A."/>
            <person name="Barry K."/>
            <person name="Liu P."/>
            <person name="Grigoriev I."/>
            <person name="Longcore J.E."/>
            <person name="James T.Y."/>
        </authorList>
    </citation>
    <scope>NUCLEOTIDE SEQUENCE</scope>
    <source>
        <strain evidence="2">JEL0318</strain>
    </source>
</reference>
<dbReference type="EMBL" id="JADGJD010002386">
    <property type="protein sequence ID" value="KAJ3032864.1"/>
    <property type="molecule type" value="Genomic_DNA"/>
</dbReference>
<protein>
    <submittedName>
        <fullName evidence="2">mRNA turnover 4</fullName>
    </submittedName>
</protein>
<evidence type="ECO:0000259" key="1">
    <source>
        <dbReference type="Pfam" id="PF17777"/>
    </source>
</evidence>
<keyword evidence="3" id="KW-1185">Reference proteome</keyword>
<dbReference type="Pfam" id="PF17777">
    <property type="entry name" value="RL10P_insert"/>
    <property type="match status" value="1"/>
</dbReference>
<dbReference type="GO" id="GO:0003723">
    <property type="term" value="F:RNA binding"/>
    <property type="evidence" value="ECO:0007669"/>
    <property type="project" value="TreeGrafter"/>
</dbReference>
<dbReference type="GO" id="GO:0000956">
    <property type="term" value="P:nuclear-transcribed mRNA catabolic process"/>
    <property type="evidence" value="ECO:0007669"/>
    <property type="project" value="TreeGrafter"/>
</dbReference>
<dbReference type="GO" id="GO:0005730">
    <property type="term" value="C:nucleolus"/>
    <property type="evidence" value="ECO:0007669"/>
    <property type="project" value="TreeGrafter"/>
</dbReference>
<feature type="domain" description="Large ribosomal subunit protein uL10-like insertion" evidence="1">
    <location>
        <begin position="1"/>
        <end position="47"/>
    </location>
</feature>
<dbReference type="InterPro" id="IPR040637">
    <property type="entry name" value="Ribosomal_uL10-like_insert"/>
</dbReference>
<dbReference type="GO" id="GO:0042273">
    <property type="term" value="P:ribosomal large subunit biogenesis"/>
    <property type="evidence" value="ECO:0007669"/>
    <property type="project" value="TreeGrafter"/>
</dbReference>
<dbReference type="InterPro" id="IPR051742">
    <property type="entry name" value="Ribosome_Assembly_uL10"/>
</dbReference>
<evidence type="ECO:0000313" key="2">
    <source>
        <dbReference type="EMBL" id="KAJ3032864.1"/>
    </source>
</evidence>
<dbReference type="Proteomes" id="UP001212841">
    <property type="component" value="Unassembled WGS sequence"/>
</dbReference>
<sequence length="77" mass="8892">MEPQLRALGMPTALVNGVVTVRSEFTVCREGEPLTPEQAQLLKHFYIQMADFHVNITCYWHDNEFHELEAKEDEESA</sequence>
<dbReference type="AlphaFoldDB" id="A0AAD5S2E3"/>
<organism evidence="2 3">
    <name type="scientific">Rhizophlyctis rosea</name>
    <dbReference type="NCBI Taxonomy" id="64517"/>
    <lineage>
        <taxon>Eukaryota</taxon>
        <taxon>Fungi</taxon>
        <taxon>Fungi incertae sedis</taxon>
        <taxon>Chytridiomycota</taxon>
        <taxon>Chytridiomycota incertae sedis</taxon>
        <taxon>Chytridiomycetes</taxon>
        <taxon>Rhizophlyctidales</taxon>
        <taxon>Rhizophlyctidaceae</taxon>
        <taxon>Rhizophlyctis</taxon>
    </lineage>
</organism>
<dbReference type="Gene3D" id="3.90.105.20">
    <property type="match status" value="1"/>
</dbReference>